<evidence type="ECO:0000256" key="2">
    <source>
        <dbReference type="ARBA" id="ARBA00004496"/>
    </source>
</evidence>
<dbReference type="EMBL" id="RJVU01048406">
    <property type="protein sequence ID" value="ROL43262.1"/>
    <property type="molecule type" value="Genomic_DNA"/>
</dbReference>
<dbReference type="InterPro" id="IPR036834">
    <property type="entry name" value="Bcl-2-like_sf"/>
</dbReference>
<dbReference type="Gene3D" id="1.10.437.10">
    <property type="entry name" value="Blc2-like"/>
    <property type="match status" value="1"/>
</dbReference>
<keyword evidence="7" id="KW-0496">Mitochondrion</keyword>
<dbReference type="GO" id="GO:0090200">
    <property type="term" value="P:positive regulation of release of cytochrome c from mitochondria"/>
    <property type="evidence" value="ECO:0007669"/>
    <property type="project" value="TreeGrafter"/>
</dbReference>
<reference evidence="9 10" key="1">
    <citation type="submission" date="2018-10" db="EMBL/GenBank/DDBJ databases">
        <title>Genome assembly for a Yunnan-Guizhou Plateau 3E fish, Anabarilius grahami (Regan), and its evolutionary and genetic applications.</title>
        <authorList>
            <person name="Jiang W."/>
        </authorList>
    </citation>
    <scope>NUCLEOTIDE SEQUENCE [LARGE SCALE GENOMIC DNA]</scope>
    <source>
        <strain evidence="9">AG-KIZ</strain>
        <tissue evidence="9">Muscle</tissue>
    </source>
</reference>
<dbReference type="PANTHER" id="PTHR35447:SF1">
    <property type="entry name" value="BH3-INTERACTING DOMAIN DEATH AGONIST"/>
    <property type="match status" value="1"/>
</dbReference>
<evidence type="ECO:0000256" key="8">
    <source>
        <dbReference type="ARBA" id="ARBA00023136"/>
    </source>
</evidence>
<dbReference type="PANTHER" id="PTHR35447">
    <property type="entry name" value="BH3-INTERACTING DOMAIN DEATH AGONIST"/>
    <property type="match status" value="1"/>
</dbReference>
<organism evidence="9 10">
    <name type="scientific">Anabarilius grahami</name>
    <name type="common">Kanglang fish</name>
    <name type="synonym">Barilius grahami</name>
    <dbReference type="NCBI Taxonomy" id="495550"/>
    <lineage>
        <taxon>Eukaryota</taxon>
        <taxon>Metazoa</taxon>
        <taxon>Chordata</taxon>
        <taxon>Craniata</taxon>
        <taxon>Vertebrata</taxon>
        <taxon>Euteleostomi</taxon>
        <taxon>Actinopterygii</taxon>
        <taxon>Neopterygii</taxon>
        <taxon>Teleostei</taxon>
        <taxon>Ostariophysi</taxon>
        <taxon>Cypriniformes</taxon>
        <taxon>Xenocyprididae</taxon>
        <taxon>Xenocypridinae</taxon>
        <taxon>Xenocypridinae incertae sedis</taxon>
        <taxon>Anabarilius</taxon>
    </lineage>
</organism>
<evidence type="ECO:0000256" key="4">
    <source>
        <dbReference type="ARBA" id="ARBA00022490"/>
    </source>
</evidence>
<evidence type="ECO:0000256" key="3">
    <source>
        <dbReference type="ARBA" id="ARBA00015802"/>
    </source>
</evidence>
<evidence type="ECO:0000256" key="1">
    <source>
        <dbReference type="ARBA" id="ARBA00004294"/>
    </source>
</evidence>
<dbReference type="GO" id="GO:0008637">
    <property type="term" value="P:apoptotic mitochondrial changes"/>
    <property type="evidence" value="ECO:0007669"/>
    <property type="project" value="TreeGrafter"/>
</dbReference>
<dbReference type="GO" id="GO:0005741">
    <property type="term" value="C:mitochondrial outer membrane"/>
    <property type="evidence" value="ECO:0007669"/>
    <property type="project" value="UniProtKB-SubCell"/>
</dbReference>
<evidence type="ECO:0000256" key="5">
    <source>
        <dbReference type="ARBA" id="ARBA00022703"/>
    </source>
</evidence>
<comment type="subcellular location">
    <subcellularLocation>
        <location evidence="2">Cytoplasm</location>
    </subcellularLocation>
    <subcellularLocation>
        <location evidence="1">Mitochondrion outer membrane</location>
    </subcellularLocation>
</comment>
<accession>A0A3N0YAM3</accession>
<dbReference type="GO" id="GO:2001238">
    <property type="term" value="P:positive regulation of extrinsic apoptotic signaling pathway"/>
    <property type="evidence" value="ECO:0007669"/>
    <property type="project" value="TreeGrafter"/>
</dbReference>
<keyword evidence="10" id="KW-1185">Reference proteome</keyword>
<keyword evidence="8" id="KW-0472">Membrane</keyword>
<keyword evidence="5" id="KW-0053">Apoptosis</keyword>
<keyword evidence="6" id="KW-1000">Mitochondrion outer membrane</keyword>
<evidence type="ECO:0000313" key="10">
    <source>
        <dbReference type="Proteomes" id="UP000281406"/>
    </source>
</evidence>
<dbReference type="Proteomes" id="UP000281406">
    <property type="component" value="Unassembled WGS sequence"/>
</dbReference>
<keyword evidence="4" id="KW-0963">Cytoplasm</keyword>
<dbReference type="SUPFAM" id="SSF56854">
    <property type="entry name" value="Bcl-2 inhibitors of programmed cell death"/>
    <property type="match status" value="1"/>
</dbReference>
<dbReference type="Pfam" id="PF06393">
    <property type="entry name" value="BID"/>
    <property type="match status" value="1"/>
</dbReference>
<gene>
    <name evidence="9" type="ORF">DPX16_17083</name>
</gene>
<protein>
    <recommendedName>
        <fullName evidence="3">BH3-interacting domain death agonist</fullName>
    </recommendedName>
</protein>
<dbReference type="OrthoDB" id="9941774at2759"/>
<dbReference type="GO" id="GO:0005829">
    <property type="term" value="C:cytosol"/>
    <property type="evidence" value="ECO:0007669"/>
    <property type="project" value="TreeGrafter"/>
</dbReference>
<evidence type="ECO:0000256" key="7">
    <source>
        <dbReference type="ARBA" id="ARBA00023128"/>
    </source>
</evidence>
<evidence type="ECO:0000256" key="6">
    <source>
        <dbReference type="ARBA" id="ARBA00022787"/>
    </source>
</evidence>
<proteinExistence type="predicted"/>
<evidence type="ECO:0000313" key="9">
    <source>
        <dbReference type="EMBL" id="ROL43262.1"/>
    </source>
</evidence>
<dbReference type="AlphaFoldDB" id="A0A3N0YAM3"/>
<sequence>MDCNRNYNNFQHTSLLLLSFLEQKGCQNSDLDEQLKLPTKHNYIESDEELQTDGHSSSVTYRDILYDLQNQVQPQLPVDDEEARAAREMAAELIRIADLLEQRVLFQAAETLTKKLDTCPKQFWARHLSDGVQGLLRQVAEAKEFKKELVEMAFTFVLMKTVCERVPHFLFSLYGSVVQYFGSR</sequence>
<name>A0A3N0YAM3_ANAGA</name>
<comment type="caution">
    <text evidence="9">The sequence shown here is derived from an EMBL/GenBank/DDBJ whole genome shotgun (WGS) entry which is preliminary data.</text>
</comment>
<dbReference type="GO" id="GO:2001244">
    <property type="term" value="P:positive regulation of intrinsic apoptotic signaling pathway"/>
    <property type="evidence" value="ECO:0007669"/>
    <property type="project" value="TreeGrafter"/>
</dbReference>
<dbReference type="InterPro" id="IPR010479">
    <property type="entry name" value="BID"/>
</dbReference>